<dbReference type="AlphaFoldDB" id="A0A285PHB6"/>
<dbReference type="EMBL" id="OBEL01000007">
    <property type="protein sequence ID" value="SNZ21119.1"/>
    <property type="molecule type" value="Genomic_DNA"/>
</dbReference>
<dbReference type="PANTHER" id="PTHR34478">
    <property type="entry name" value="PROTEIN LEMA"/>
    <property type="match status" value="1"/>
</dbReference>
<comment type="subcellular location">
    <subcellularLocation>
        <location evidence="1">Membrane</location>
        <topology evidence="1">Single-pass membrane protein</topology>
    </subcellularLocation>
</comment>
<dbReference type="Proteomes" id="UP000219439">
    <property type="component" value="Unassembled WGS sequence"/>
</dbReference>
<dbReference type="InterPro" id="IPR023353">
    <property type="entry name" value="LemA-like_dom_sf"/>
</dbReference>
<dbReference type="Gene3D" id="1.20.1440.20">
    <property type="entry name" value="LemA-like domain"/>
    <property type="match status" value="1"/>
</dbReference>
<comment type="similarity">
    <text evidence="2">Belongs to the LemA family.</text>
</comment>
<dbReference type="Pfam" id="PF04011">
    <property type="entry name" value="LemA"/>
    <property type="match status" value="1"/>
</dbReference>
<dbReference type="SUPFAM" id="SSF140478">
    <property type="entry name" value="LemA-like"/>
    <property type="match status" value="1"/>
</dbReference>
<keyword evidence="4" id="KW-1133">Transmembrane helix</keyword>
<protein>
    <submittedName>
        <fullName evidence="7">LemA protein</fullName>
    </submittedName>
</protein>
<evidence type="ECO:0000313" key="8">
    <source>
        <dbReference type="Proteomes" id="UP000219439"/>
    </source>
</evidence>
<dbReference type="PANTHER" id="PTHR34478:SF1">
    <property type="entry name" value="PROTEIN LEMA"/>
    <property type="match status" value="1"/>
</dbReference>
<keyword evidence="5" id="KW-0472">Membrane</keyword>
<keyword evidence="8" id="KW-1185">Reference proteome</keyword>
<dbReference type="OrthoDB" id="9804152at2"/>
<evidence type="ECO:0000256" key="6">
    <source>
        <dbReference type="SAM" id="Coils"/>
    </source>
</evidence>
<dbReference type="GO" id="GO:0016020">
    <property type="term" value="C:membrane"/>
    <property type="evidence" value="ECO:0007669"/>
    <property type="project" value="UniProtKB-SubCell"/>
</dbReference>
<organism evidence="7 8">
    <name type="scientific">Cohaesibacter gelatinilyticus</name>
    <dbReference type="NCBI Taxonomy" id="372072"/>
    <lineage>
        <taxon>Bacteria</taxon>
        <taxon>Pseudomonadati</taxon>
        <taxon>Pseudomonadota</taxon>
        <taxon>Alphaproteobacteria</taxon>
        <taxon>Hyphomicrobiales</taxon>
        <taxon>Cohaesibacteraceae</taxon>
    </lineage>
</organism>
<sequence length="191" mass="20894">MFALIVVLLMASGLLTFIYIISFNGLATGHTKVEEGWYGIQVQLKRRHDLVPGLVKAVKSAMSHEETLVDRVLEAREKAIAALAGEDRDAIGEAEVALSSGLQGIFGYTEAYPDIKATGNIETLQKQLEETEDQIAASRRIFNSNVQAYNARLLSFPGNMIGPRHGFERSKSFELPEADLAAMQTAPSIDL</sequence>
<accession>A0A285PHB6</accession>
<keyword evidence="6" id="KW-0175">Coiled coil</keyword>
<dbReference type="InterPro" id="IPR007156">
    <property type="entry name" value="MamQ_LemA"/>
</dbReference>
<feature type="coiled-coil region" evidence="6">
    <location>
        <begin position="114"/>
        <end position="141"/>
    </location>
</feature>
<evidence type="ECO:0000256" key="4">
    <source>
        <dbReference type="ARBA" id="ARBA00022989"/>
    </source>
</evidence>
<name>A0A285PHB6_9HYPH</name>
<dbReference type="RefSeq" id="WP_097155506.1">
    <property type="nucleotide sequence ID" value="NZ_OBEL01000007.1"/>
</dbReference>
<proteinExistence type="inferred from homology"/>
<gene>
    <name evidence="7" type="ORF">SAMN06265368_4236</name>
</gene>
<keyword evidence="3" id="KW-0812">Transmembrane</keyword>
<evidence type="ECO:0000313" key="7">
    <source>
        <dbReference type="EMBL" id="SNZ21119.1"/>
    </source>
</evidence>
<reference evidence="7 8" key="1">
    <citation type="submission" date="2017-09" db="EMBL/GenBank/DDBJ databases">
        <authorList>
            <person name="Ehlers B."/>
            <person name="Leendertz F.H."/>
        </authorList>
    </citation>
    <scope>NUCLEOTIDE SEQUENCE [LARGE SCALE GENOMIC DNA]</scope>
    <source>
        <strain evidence="7 8">DSM 18289</strain>
    </source>
</reference>
<evidence type="ECO:0000256" key="5">
    <source>
        <dbReference type="ARBA" id="ARBA00023136"/>
    </source>
</evidence>
<evidence type="ECO:0000256" key="2">
    <source>
        <dbReference type="ARBA" id="ARBA00008854"/>
    </source>
</evidence>
<evidence type="ECO:0000256" key="3">
    <source>
        <dbReference type="ARBA" id="ARBA00022692"/>
    </source>
</evidence>
<evidence type="ECO:0000256" key="1">
    <source>
        <dbReference type="ARBA" id="ARBA00004167"/>
    </source>
</evidence>